<dbReference type="AlphaFoldDB" id="A0A9D1LK27"/>
<dbReference type="Pfam" id="PF17774">
    <property type="entry name" value="YlmH_RBD"/>
    <property type="match status" value="1"/>
</dbReference>
<dbReference type="Gene3D" id="3.10.290.10">
    <property type="entry name" value="RNA-binding S4 domain"/>
    <property type="match status" value="1"/>
</dbReference>
<dbReference type="InterPro" id="IPR040591">
    <property type="entry name" value="RqcP2_RBD"/>
</dbReference>
<evidence type="ECO:0000256" key="1">
    <source>
        <dbReference type="PROSITE-ProRule" id="PRU00182"/>
    </source>
</evidence>
<accession>A0A9D1LK27</accession>
<dbReference type="Proteomes" id="UP000824073">
    <property type="component" value="Unassembled WGS sequence"/>
</dbReference>
<comment type="caution">
    <text evidence="3">The sequence shown here is derived from an EMBL/GenBank/DDBJ whole genome shotgun (WGS) entry which is preliminary data.</text>
</comment>
<sequence length="248" mass="26991">MERQELQARLRELHSRAERRGTVGCTGFLTPAEQQWAMADCRQAGLDGLILWGGPQQSERKMAFFFPSWADPESYPYDEAAGVHLTARFGAPTHRDVLGSVLALGVERHAIGDIAVMGEEVWFIALTPVARLAAQSLERVGRAGVRAELTPWQSVPAPVIETRPVRFTVQSLRLDAAVSGLFQLSRTEAQSAVAGGRVSLNHLECQRPDARIAAGDVIALRGAGKGRICACDGITRKGRVAVEAERWV</sequence>
<dbReference type="GO" id="GO:0003723">
    <property type="term" value="F:RNA binding"/>
    <property type="evidence" value="ECO:0007669"/>
    <property type="project" value="UniProtKB-KW"/>
</dbReference>
<dbReference type="EMBL" id="DVMR01000001">
    <property type="protein sequence ID" value="HIU42669.1"/>
    <property type="molecule type" value="Genomic_DNA"/>
</dbReference>
<dbReference type="Gene3D" id="3.30.1370.160">
    <property type="match status" value="1"/>
</dbReference>
<reference evidence="3" key="1">
    <citation type="submission" date="2020-10" db="EMBL/GenBank/DDBJ databases">
        <authorList>
            <person name="Gilroy R."/>
        </authorList>
    </citation>
    <scope>NUCLEOTIDE SEQUENCE</scope>
    <source>
        <strain evidence="3">CHK191-8634</strain>
    </source>
</reference>
<keyword evidence="1" id="KW-0694">RNA-binding</keyword>
<dbReference type="PROSITE" id="PS50889">
    <property type="entry name" value="S4"/>
    <property type="match status" value="1"/>
</dbReference>
<dbReference type="Gene3D" id="3.30.70.330">
    <property type="match status" value="1"/>
</dbReference>
<dbReference type="InterPro" id="IPR012677">
    <property type="entry name" value="Nucleotide-bd_a/b_plait_sf"/>
</dbReference>
<dbReference type="SMART" id="SM00363">
    <property type="entry name" value="S4"/>
    <property type="match status" value="1"/>
</dbReference>
<feature type="domain" description="RNA-binding S4" evidence="2">
    <location>
        <begin position="172"/>
        <end position="229"/>
    </location>
</feature>
<dbReference type="InterPro" id="IPR002942">
    <property type="entry name" value="S4_RNA-bd"/>
</dbReference>
<protein>
    <recommendedName>
        <fullName evidence="2">RNA-binding S4 domain-containing protein</fullName>
    </recommendedName>
</protein>
<proteinExistence type="predicted"/>
<dbReference type="InterPro" id="IPR036986">
    <property type="entry name" value="S4_RNA-bd_sf"/>
</dbReference>
<name>A0A9D1LK27_9CLOT</name>
<dbReference type="CDD" id="cd00165">
    <property type="entry name" value="S4"/>
    <property type="match status" value="1"/>
</dbReference>
<organism evidence="3 4">
    <name type="scientific">Candidatus Ventrousia excrementavium</name>
    <dbReference type="NCBI Taxonomy" id="2840961"/>
    <lineage>
        <taxon>Bacteria</taxon>
        <taxon>Bacillati</taxon>
        <taxon>Bacillota</taxon>
        <taxon>Clostridia</taxon>
        <taxon>Eubacteriales</taxon>
        <taxon>Clostridiaceae</taxon>
        <taxon>Clostridiaceae incertae sedis</taxon>
        <taxon>Candidatus Ventrousia</taxon>
    </lineage>
</organism>
<evidence type="ECO:0000313" key="4">
    <source>
        <dbReference type="Proteomes" id="UP000824073"/>
    </source>
</evidence>
<gene>
    <name evidence="3" type="ORF">IAB67_00035</name>
</gene>
<evidence type="ECO:0000313" key="3">
    <source>
        <dbReference type="EMBL" id="HIU42669.1"/>
    </source>
</evidence>
<evidence type="ECO:0000259" key="2">
    <source>
        <dbReference type="SMART" id="SM00363"/>
    </source>
</evidence>
<reference evidence="3" key="2">
    <citation type="journal article" date="2021" name="PeerJ">
        <title>Extensive microbial diversity within the chicken gut microbiome revealed by metagenomics and culture.</title>
        <authorList>
            <person name="Gilroy R."/>
            <person name="Ravi A."/>
            <person name="Getino M."/>
            <person name="Pursley I."/>
            <person name="Horton D.L."/>
            <person name="Alikhan N.F."/>
            <person name="Baker D."/>
            <person name="Gharbi K."/>
            <person name="Hall N."/>
            <person name="Watson M."/>
            <person name="Adriaenssens E.M."/>
            <person name="Foster-Nyarko E."/>
            <person name="Jarju S."/>
            <person name="Secka A."/>
            <person name="Antonio M."/>
            <person name="Oren A."/>
            <person name="Chaudhuri R.R."/>
            <person name="La Ragione R."/>
            <person name="Hildebrand F."/>
            <person name="Pallen M.J."/>
        </authorList>
    </citation>
    <scope>NUCLEOTIDE SEQUENCE</scope>
    <source>
        <strain evidence="3">CHK191-8634</strain>
    </source>
</reference>
<dbReference type="SUPFAM" id="SSF55174">
    <property type="entry name" value="Alpha-L RNA-binding motif"/>
    <property type="match status" value="1"/>
</dbReference>